<evidence type="ECO:0000313" key="2">
    <source>
        <dbReference type="Proteomes" id="UP000744676"/>
    </source>
</evidence>
<gene>
    <name evidence="1" type="ORF">D0Z00_000383</name>
</gene>
<organism evidence="1 2">
    <name type="scientific">Geotrichum galactomycetum</name>
    <dbReference type="NCBI Taxonomy" id="27317"/>
    <lineage>
        <taxon>Eukaryota</taxon>
        <taxon>Fungi</taxon>
        <taxon>Dikarya</taxon>
        <taxon>Ascomycota</taxon>
        <taxon>Saccharomycotina</taxon>
        <taxon>Dipodascomycetes</taxon>
        <taxon>Dipodascales</taxon>
        <taxon>Dipodascaceae</taxon>
        <taxon>Geotrichum</taxon>
    </lineage>
</organism>
<evidence type="ECO:0000313" key="1">
    <source>
        <dbReference type="EMBL" id="KAF5102456.1"/>
    </source>
</evidence>
<accession>A0ACB6VA23</accession>
<keyword evidence="2" id="KW-1185">Reference proteome</keyword>
<dbReference type="EMBL" id="QVQA01000005">
    <property type="protein sequence ID" value="KAF5102456.1"/>
    <property type="molecule type" value="Genomic_DNA"/>
</dbReference>
<reference evidence="1 2" key="1">
    <citation type="journal article" date="2020" name="Front. Microbiol.">
        <title>Phenotypic and Genetic Characterization of the Cheese Ripening Yeast Geotrichum candidum.</title>
        <authorList>
            <person name="Perkins V."/>
            <person name="Vignola S."/>
            <person name="Lessard M.H."/>
            <person name="Plante P.L."/>
            <person name="Corbeil J."/>
            <person name="Dugat-Bony E."/>
            <person name="Frenette M."/>
            <person name="Labrie S."/>
        </authorList>
    </citation>
    <scope>NUCLEOTIDE SEQUENCE [LARGE SCALE GENOMIC DNA]</scope>
    <source>
        <strain evidence="1 2">LMA-1147</strain>
    </source>
</reference>
<dbReference type="Proteomes" id="UP000744676">
    <property type="component" value="Unassembled WGS sequence"/>
</dbReference>
<name>A0ACB6VA23_9ASCO</name>
<comment type="caution">
    <text evidence="1">The sequence shown here is derived from an EMBL/GenBank/DDBJ whole genome shotgun (WGS) entry which is preliminary data.</text>
</comment>
<protein>
    <submittedName>
        <fullName evidence="1">Uncharacterized protein</fullName>
    </submittedName>
</protein>
<sequence>MSIDEAFTECLTQVSEYVSNVDASVVDNIPEALLLFVRQSGVDPNFRETYAQLEQTWTSLADIYARGQAVLADPHAEGIHRTLNGAIMLGRNLVSVAKAGTFAWDSGASTQVISIIQTLLELKDQSSGATKTFNTSLQFLANLSNQASNTPAIITKIFDGVLTGTPAATLDKLLTRLEPSAAAPLLLIIDSCLRHSSVNGLKFYESDNGQTIFRWILNLTPVWYDLSNDIFINFVSLIIHHILEFGYASQFLTQAIESEAYEPAQVLSLLKLFDAGLADISSFEFAARKDLFDPIYTLFEETSKKAVPHMIQAKDNDDLSEDESAPIFHTWNLLIILLDFLEALLSDRIADASQGTNEAIVQYAITQKPIVKALVDIFHVAQVHLPKANKLGEYVQAQTSEATESHTAQHTKFPLVKGRIITLLGILTMGNRTVQDEIRERQGLELVLSNCIIDIHNPFIKERAIICLRYLLENNAENQAFVAKLEAKSTVTEEALDEAGLETEIIDGKIALKKKARVEEV</sequence>
<proteinExistence type="predicted"/>